<evidence type="ECO:0000313" key="8">
    <source>
        <dbReference type="Proteomes" id="UP000534783"/>
    </source>
</evidence>
<dbReference type="PANTHER" id="PTHR33343">
    <property type="entry name" value="54S RIBOSOMAL PROTEIN BL35M"/>
    <property type="match status" value="1"/>
</dbReference>
<protein>
    <recommendedName>
        <fullName evidence="4 5">Large ribosomal subunit protein bL35</fullName>
    </recommendedName>
</protein>
<name>A0A7X6DNR4_9BACT</name>
<comment type="similarity">
    <text evidence="1 5 6">Belongs to the bacterial ribosomal protein bL35 family.</text>
</comment>
<evidence type="ECO:0000256" key="4">
    <source>
        <dbReference type="ARBA" id="ARBA00071664"/>
    </source>
</evidence>
<dbReference type="InterPro" id="IPR001706">
    <property type="entry name" value="Ribosomal_bL35"/>
</dbReference>
<dbReference type="RefSeq" id="WP_168058791.1">
    <property type="nucleotide sequence ID" value="NZ_VTOW01000001.1"/>
</dbReference>
<dbReference type="Pfam" id="PF01632">
    <property type="entry name" value="Ribosomal_L35p"/>
    <property type="match status" value="1"/>
</dbReference>
<dbReference type="PANTHER" id="PTHR33343:SF1">
    <property type="entry name" value="LARGE RIBOSOMAL SUBUNIT PROTEIN BL35M"/>
    <property type="match status" value="1"/>
</dbReference>
<dbReference type="InterPro" id="IPR037229">
    <property type="entry name" value="Ribosomal_bL35_sf"/>
</dbReference>
<dbReference type="FunFam" id="4.10.410.60:FF:000001">
    <property type="entry name" value="50S ribosomal protein L35"/>
    <property type="match status" value="1"/>
</dbReference>
<dbReference type="Proteomes" id="UP000534783">
    <property type="component" value="Unassembled WGS sequence"/>
</dbReference>
<reference evidence="7 8" key="1">
    <citation type="journal article" date="2020" name="Nature">
        <title>Bacterial chemolithoautotrophy via manganese oxidation.</title>
        <authorList>
            <person name="Yu H."/>
            <person name="Leadbetter J.R."/>
        </authorList>
    </citation>
    <scope>NUCLEOTIDE SEQUENCE [LARGE SCALE GENOMIC DNA]</scope>
    <source>
        <strain evidence="7 8">Mn-1</strain>
    </source>
</reference>
<dbReference type="SUPFAM" id="SSF143034">
    <property type="entry name" value="L35p-like"/>
    <property type="match status" value="1"/>
</dbReference>
<evidence type="ECO:0000256" key="1">
    <source>
        <dbReference type="ARBA" id="ARBA00006598"/>
    </source>
</evidence>
<proteinExistence type="inferred from homology"/>
<sequence>MRTKLKTHRGAAKRFKITGTGKIMRKQAGKRHLLTHKEAKRKRGLGGDAPVHPGEVSAIARLLPYGN</sequence>
<dbReference type="EMBL" id="VTOW01000001">
    <property type="protein sequence ID" value="NKE70550.1"/>
    <property type="molecule type" value="Genomic_DNA"/>
</dbReference>
<evidence type="ECO:0000313" key="7">
    <source>
        <dbReference type="EMBL" id="NKE70550.1"/>
    </source>
</evidence>
<dbReference type="AlphaFoldDB" id="A0A7X6DNR4"/>
<dbReference type="Gene3D" id="4.10.410.60">
    <property type="match status" value="1"/>
</dbReference>
<evidence type="ECO:0000256" key="6">
    <source>
        <dbReference type="RuleBase" id="RU000568"/>
    </source>
</evidence>
<keyword evidence="8" id="KW-1185">Reference proteome</keyword>
<dbReference type="GO" id="GO:0003735">
    <property type="term" value="F:structural constituent of ribosome"/>
    <property type="evidence" value="ECO:0007669"/>
    <property type="project" value="InterPro"/>
</dbReference>
<keyword evidence="3 5" id="KW-0687">Ribonucleoprotein</keyword>
<accession>A0A7X6DNR4</accession>
<keyword evidence="2 5" id="KW-0689">Ribosomal protein</keyword>
<dbReference type="PROSITE" id="PS00936">
    <property type="entry name" value="RIBOSOMAL_L35"/>
    <property type="match status" value="1"/>
</dbReference>
<dbReference type="PRINTS" id="PR00064">
    <property type="entry name" value="RIBOSOMALL35"/>
</dbReference>
<evidence type="ECO:0000256" key="5">
    <source>
        <dbReference type="HAMAP-Rule" id="MF_00514"/>
    </source>
</evidence>
<gene>
    <name evidence="5 7" type="primary">rpmI</name>
    <name evidence="7" type="ORF">MNODULE_07350</name>
</gene>
<dbReference type="GO" id="GO:0022625">
    <property type="term" value="C:cytosolic large ribosomal subunit"/>
    <property type="evidence" value="ECO:0007669"/>
    <property type="project" value="TreeGrafter"/>
</dbReference>
<evidence type="ECO:0000256" key="2">
    <source>
        <dbReference type="ARBA" id="ARBA00022980"/>
    </source>
</evidence>
<dbReference type="InterPro" id="IPR021137">
    <property type="entry name" value="Ribosomal_bL35-like"/>
</dbReference>
<comment type="caution">
    <text evidence="7">The sequence shown here is derived from an EMBL/GenBank/DDBJ whole genome shotgun (WGS) entry which is preliminary data.</text>
</comment>
<dbReference type="NCBIfam" id="TIGR00001">
    <property type="entry name" value="rpmI_bact"/>
    <property type="match status" value="1"/>
</dbReference>
<organism evidence="7 8">
    <name type="scientific">Candidatus Manganitrophus noduliformans</name>
    <dbReference type="NCBI Taxonomy" id="2606439"/>
    <lineage>
        <taxon>Bacteria</taxon>
        <taxon>Pseudomonadati</taxon>
        <taxon>Nitrospirota</taxon>
        <taxon>Nitrospiria</taxon>
        <taxon>Candidatus Troglogloeales</taxon>
        <taxon>Candidatus Manganitrophaceae</taxon>
        <taxon>Candidatus Manganitrophus</taxon>
    </lineage>
</organism>
<dbReference type="InterPro" id="IPR018265">
    <property type="entry name" value="Ribosomal_bL35_CS"/>
</dbReference>
<evidence type="ECO:0000256" key="3">
    <source>
        <dbReference type="ARBA" id="ARBA00023274"/>
    </source>
</evidence>
<dbReference type="GO" id="GO:0006412">
    <property type="term" value="P:translation"/>
    <property type="evidence" value="ECO:0007669"/>
    <property type="project" value="UniProtKB-UniRule"/>
</dbReference>
<dbReference type="HAMAP" id="MF_00514">
    <property type="entry name" value="Ribosomal_bL35"/>
    <property type="match status" value="1"/>
</dbReference>